<feature type="chain" id="PRO_5045743917" evidence="1">
    <location>
        <begin position="21"/>
        <end position="186"/>
    </location>
</feature>
<dbReference type="Proteomes" id="UP001242010">
    <property type="component" value="Chromosome"/>
</dbReference>
<proteinExistence type="predicted"/>
<evidence type="ECO:0000256" key="1">
    <source>
        <dbReference type="SAM" id="SignalP"/>
    </source>
</evidence>
<dbReference type="EMBL" id="AP027079">
    <property type="protein sequence ID" value="BDU69696.1"/>
    <property type="molecule type" value="Genomic_DNA"/>
</dbReference>
<accession>A0ABN6UXS5</accession>
<organism evidence="2 3">
    <name type="scientific">Geothrix oryzae</name>
    <dbReference type="NCBI Taxonomy" id="2927975"/>
    <lineage>
        <taxon>Bacteria</taxon>
        <taxon>Pseudomonadati</taxon>
        <taxon>Acidobacteriota</taxon>
        <taxon>Holophagae</taxon>
        <taxon>Holophagales</taxon>
        <taxon>Holophagaceae</taxon>
        <taxon>Geothrix</taxon>
    </lineage>
</organism>
<name>A0ABN6UXS5_9BACT</name>
<reference evidence="3" key="1">
    <citation type="journal article" date="2023" name="Int. J. Syst. Evol. Microbiol.">
        <title>Mesoterricola silvestris gen. nov., sp. nov., Mesoterricola sediminis sp. nov., Geothrix oryzae sp. nov., Geothrix edaphica sp. nov., Geothrix rubra sp. nov., and Geothrix limicola sp. nov., six novel members of Acidobacteriota isolated from soils.</title>
        <authorList>
            <person name="Itoh H."/>
            <person name="Sugisawa Y."/>
            <person name="Mise K."/>
            <person name="Xu Z."/>
            <person name="Kuniyasu M."/>
            <person name="Ushijima N."/>
            <person name="Kawano K."/>
            <person name="Kobayashi E."/>
            <person name="Shiratori Y."/>
            <person name="Masuda Y."/>
            <person name="Senoo K."/>
        </authorList>
    </citation>
    <scope>NUCLEOTIDE SEQUENCE [LARGE SCALE GENOMIC DNA]</scope>
    <source>
        <strain evidence="3">Red222</strain>
    </source>
</reference>
<protein>
    <submittedName>
        <fullName evidence="2">Uncharacterized protein</fullName>
    </submittedName>
</protein>
<keyword evidence="3" id="KW-1185">Reference proteome</keyword>
<dbReference type="RefSeq" id="WP_286353421.1">
    <property type="nucleotide sequence ID" value="NZ_AP027079.1"/>
</dbReference>
<sequence>MFRPTHALVALAALSTALVAEDFGPVVKAANLIYQGKIHYGVVCDYGRSRTQVADLERALPNGSVLTVVDVRHPMQVGAAGTTILQRGVELLALMPNDPLIRDGSPHATALVQRVNGTIPAFGTRPEALKNGCALALGQATNWELMINPKILDPELKGTIGPIEISPMQRGAGRGAATLDQVLRHR</sequence>
<feature type="signal peptide" evidence="1">
    <location>
        <begin position="1"/>
        <end position="20"/>
    </location>
</feature>
<gene>
    <name evidence="2" type="ORF">GETHOR_17970</name>
</gene>
<keyword evidence="1" id="KW-0732">Signal</keyword>
<evidence type="ECO:0000313" key="2">
    <source>
        <dbReference type="EMBL" id="BDU69696.1"/>
    </source>
</evidence>
<evidence type="ECO:0000313" key="3">
    <source>
        <dbReference type="Proteomes" id="UP001242010"/>
    </source>
</evidence>